<evidence type="ECO:0000256" key="1">
    <source>
        <dbReference type="SAM" id="Phobius"/>
    </source>
</evidence>
<proteinExistence type="predicted"/>
<keyword evidence="1" id="KW-0472">Membrane</keyword>
<feature type="transmembrane region" description="Helical" evidence="1">
    <location>
        <begin position="57"/>
        <end position="80"/>
    </location>
</feature>
<keyword evidence="1" id="KW-0812">Transmembrane</keyword>
<keyword evidence="3" id="KW-1185">Reference proteome</keyword>
<comment type="caution">
    <text evidence="2">The sequence shown here is derived from an EMBL/GenBank/DDBJ whole genome shotgun (WGS) entry which is preliminary data.</text>
</comment>
<organism evidence="2 3">
    <name type="scientific">Nephila pilipes</name>
    <name type="common">Giant wood spider</name>
    <name type="synonym">Nephila maculata</name>
    <dbReference type="NCBI Taxonomy" id="299642"/>
    <lineage>
        <taxon>Eukaryota</taxon>
        <taxon>Metazoa</taxon>
        <taxon>Ecdysozoa</taxon>
        <taxon>Arthropoda</taxon>
        <taxon>Chelicerata</taxon>
        <taxon>Arachnida</taxon>
        <taxon>Araneae</taxon>
        <taxon>Araneomorphae</taxon>
        <taxon>Entelegynae</taxon>
        <taxon>Araneoidea</taxon>
        <taxon>Nephilidae</taxon>
        <taxon>Nephila</taxon>
    </lineage>
</organism>
<gene>
    <name evidence="2" type="ORF">NPIL_568231</name>
</gene>
<dbReference type="AlphaFoldDB" id="A0A8X6MEH6"/>
<dbReference type="Proteomes" id="UP000887013">
    <property type="component" value="Unassembled WGS sequence"/>
</dbReference>
<reference evidence="2" key="1">
    <citation type="submission" date="2020-08" db="EMBL/GenBank/DDBJ databases">
        <title>Multicomponent nature underlies the extraordinary mechanical properties of spider dragline silk.</title>
        <authorList>
            <person name="Kono N."/>
            <person name="Nakamura H."/>
            <person name="Mori M."/>
            <person name="Yoshida Y."/>
            <person name="Ohtoshi R."/>
            <person name="Malay A.D."/>
            <person name="Moran D.A.P."/>
            <person name="Tomita M."/>
            <person name="Numata K."/>
            <person name="Arakawa K."/>
        </authorList>
    </citation>
    <scope>NUCLEOTIDE SEQUENCE</scope>
</reference>
<evidence type="ECO:0000313" key="2">
    <source>
        <dbReference type="EMBL" id="GFS51001.1"/>
    </source>
</evidence>
<protein>
    <submittedName>
        <fullName evidence="2">Uncharacterized protein</fullName>
    </submittedName>
</protein>
<dbReference type="EMBL" id="BMAW01045614">
    <property type="protein sequence ID" value="GFS51001.1"/>
    <property type="molecule type" value="Genomic_DNA"/>
</dbReference>
<evidence type="ECO:0000313" key="3">
    <source>
        <dbReference type="Proteomes" id="UP000887013"/>
    </source>
</evidence>
<name>A0A8X6MEH6_NEPPI</name>
<keyword evidence="1" id="KW-1133">Transmembrane helix</keyword>
<accession>A0A8X6MEH6</accession>
<sequence length="145" mass="16685">MVPPTVISDRLDVIAGERARQHSDTEQMKPGTSSLIGRRRLNRKVSSAQRDFVAYKLIFSFLLCLVFALTVVVLIKIYAFERVNENRSFMRKGVRDLHHIGKEVQGKRKTPNTCSLVLEPKLFELKPSIWIIRLQRRSSMVSFAV</sequence>